<keyword evidence="3 5" id="KW-1133">Transmembrane helix</keyword>
<evidence type="ECO:0000256" key="1">
    <source>
        <dbReference type="ARBA" id="ARBA00004167"/>
    </source>
</evidence>
<evidence type="ECO:0000256" key="5">
    <source>
        <dbReference type="SAM" id="Phobius"/>
    </source>
</evidence>
<name>A0ABT1XSV9_9SPHN</name>
<organism evidence="7 8">
    <name type="scientific">Parerythrobacter lacustris</name>
    <dbReference type="NCBI Taxonomy" id="2969984"/>
    <lineage>
        <taxon>Bacteria</taxon>
        <taxon>Pseudomonadati</taxon>
        <taxon>Pseudomonadota</taxon>
        <taxon>Alphaproteobacteria</taxon>
        <taxon>Sphingomonadales</taxon>
        <taxon>Erythrobacteraceae</taxon>
        <taxon>Parerythrobacter</taxon>
    </lineage>
</organism>
<comment type="caution">
    <text evidence="7">The sequence shown here is derived from an EMBL/GenBank/DDBJ whole genome shotgun (WGS) entry which is preliminary data.</text>
</comment>
<dbReference type="Proteomes" id="UP001206067">
    <property type="component" value="Unassembled WGS sequence"/>
</dbReference>
<dbReference type="InterPro" id="IPR007430">
    <property type="entry name" value="VirB8"/>
</dbReference>
<accession>A0ABT1XSV9</accession>
<dbReference type="InterPro" id="IPR032710">
    <property type="entry name" value="NTF2-like_dom_sf"/>
</dbReference>
<reference evidence="7 8" key="1">
    <citation type="submission" date="2022-08" db="EMBL/GenBank/DDBJ databases">
        <title>Polyphasic taxonomy analysis of Qipengyuania sp.RS5-5.</title>
        <authorList>
            <person name="Xamxidin M."/>
            <person name="Wu M."/>
        </authorList>
    </citation>
    <scope>NUCLEOTIDE SEQUENCE [LARGE SCALE GENOMIC DNA]</scope>
    <source>
        <strain evidence="7 8">RS5-5</strain>
    </source>
</reference>
<dbReference type="RefSeq" id="WP_257596596.1">
    <property type="nucleotide sequence ID" value="NZ_JANKHH010000007.1"/>
</dbReference>
<evidence type="ECO:0000313" key="8">
    <source>
        <dbReference type="Proteomes" id="UP001206067"/>
    </source>
</evidence>
<evidence type="ECO:0000313" key="7">
    <source>
        <dbReference type="EMBL" id="MCR2834755.1"/>
    </source>
</evidence>
<feature type="transmembrane region" description="Helical" evidence="5">
    <location>
        <begin position="50"/>
        <end position="74"/>
    </location>
</feature>
<comment type="subcellular location">
    <subcellularLocation>
        <location evidence="1">Membrane</location>
        <topology evidence="1">Single-pass membrane protein</topology>
    </subcellularLocation>
</comment>
<keyword evidence="4 5" id="KW-0472">Membrane</keyword>
<keyword evidence="8" id="KW-1185">Reference proteome</keyword>
<dbReference type="EMBL" id="JANKHH010000007">
    <property type="protein sequence ID" value="MCR2834755.1"/>
    <property type="molecule type" value="Genomic_DNA"/>
</dbReference>
<dbReference type="CDD" id="cd16424">
    <property type="entry name" value="VirB8"/>
    <property type="match status" value="1"/>
</dbReference>
<feature type="domain" description="Bacterial virulence protein VirB8" evidence="6">
    <location>
        <begin position="34"/>
        <end position="240"/>
    </location>
</feature>
<evidence type="ECO:0000256" key="4">
    <source>
        <dbReference type="ARBA" id="ARBA00023136"/>
    </source>
</evidence>
<dbReference type="Pfam" id="PF04335">
    <property type="entry name" value="VirB8"/>
    <property type="match status" value="1"/>
</dbReference>
<sequence length="258" mass="28497">MSRDIFDQEPAKLDSDPLMPGEYEFRDSGELPDSWSQSVTWELERSRRTAWIVAGVASAIALLLAIAIVVMLPLKEIEPYTIMVDRQTGNVERLAPMDEQLVTPDAALTKSMLAQYVVARESFDAADVQEDYRKVGLWSAGDARQRYANLMQASNPSSPLAFLPPGGRIETDITSVSSLAPGRSLVRFSTVRSDPGAAEQERQYWAAVIDYEFSGAAMSEDDRLLNPLGFQVTRYRRDAETLPEVRQVAAPAALPAAQ</sequence>
<protein>
    <submittedName>
        <fullName evidence="7">VirB8/TrbF family protein</fullName>
    </submittedName>
</protein>
<keyword evidence="2 5" id="KW-0812">Transmembrane</keyword>
<dbReference type="SUPFAM" id="SSF54427">
    <property type="entry name" value="NTF2-like"/>
    <property type="match status" value="1"/>
</dbReference>
<proteinExistence type="predicted"/>
<evidence type="ECO:0000256" key="2">
    <source>
        <dbReference type="ARBA" id="ARBA00022692"/>
    </source>
</evidence>
<dbReference type="PIRSF" id="PIRSF003299">
    <property type="entry name" value="VirB8_PtlE"/>
    <property type="match status" value="1"/>
</dbReference>
<dbReference type="Gene3D" id="3.10.450.230">
    <property type="entry name" value="VirB8 protein"/>
    <property type="match status" value="1"/>
</dbReference>
<dbReference type="InterPro" id="IPR026264">
    <property type="entry name" value="VirB8/PtlE"/>
</dbReference>
<evidence type="ECO:0000256" key="3">
    <source>
        <dbReference type="ARBA" id="ARBA00022989"/>
    </source>
</evidence>
<evidence type="ECO:0000259" key="6">
    <source>
        <dbReference type="Pfam" id="PF04335"/>
    </source>
</evidence>
<gene>
    <name evidence="7" type="ORF">NSO95_12450</name>
</gene>